<dbReference type="SMART" id="SM00342">
    <property type="entry name" value="HTH_ARAC"/>
    <property type="match status" value="1"/>
</dbReference>
<dbReference type="STRING" id="1324314.BVG16_21515"/>
<dbReference type="SUPFAM" id="SSF51182">
    <property type="entry name" value="RmlC-like cupins"/>
    <property type="match status" value="1"/>
</dbReference>
<accession>A0A1T2X669</accession>
<reference evidence="5 6" key="1">
    <citation type="submission" date="2017-01" db="EMBL/GenBank/DDBJ databases">
        <title>Genome analysis of Paenibacillus selenitrireducens ES3-24.</title>
        <authorList>
            <person name="Xu D."/>
            <person name="Yao R."/>
            <person name="Zheng S."/>
        </authorList>
    </citation>
    <scope>NUCLEOTIDE SEQUENCE [LARGE SCALE GENOMIC DNA]</scope>
    <source>
        <strain evidence="5 6">ES3-24</strain>
    </source>
</reference>
<dbReference type="InterPro" id="IPR011051">
    <property type="entry name" value="RmlC_Cupin_sf"/>
</dbReference>
<dbReference type="GO" id="GO:0003700">
    <property type="term" value="F:DNA-binding transcription factor activity"/>
    <property type="evidence" value="ECO:0007669"/>
    <property type="project" value="InterPro"/>
</dbReference>
<protein>
    <recommendedName>
        <fullName evidence="4">HTH araC/xylS-type domain-containing protein</fullName>
    </recommendedName>
</protein>
<dbReference type="InterPro" id="IPR009057">
    <property type="entry name" value="Homeodomain-like_sf"/>
</dbReference>
<evidence type="ECO:0000256" key="2">
    <source>
        <dbReference type="ARBA" id="ARBA00023125"/>
    </source>
</evidence>
<dbReference type="Pfam" id="PF12833">
    <property type="entry name" value="HTH_18"/>
    <property type="match status" value="1"/>
</dbReference>
<sequence length="292" mass="33367">MYLGKETTSLLNEIATVLQTSEASFKVHYWGVNPQLFDNPIHKHSFFEICYVLTGVGEYTDDGVEYQLQAGTHFCSRPGVTHQIRTQAGLFLLYVAFEVDESLTQVPVREAFERLSETMKVCVLKDDQHPTSLLWKSLLLQTDEDKNLPAAAVPSVAYALIQSFVTLFGAQGPKQEMHVKRKNSNMLIQQAKLYIRDNLARPLSLVEVAHYLNVSERHLSRLFSAGIGESFTDFIRRERVRQATRLLISSDLPIKKIADLTGFSSVHYFTRVFMEDMKLPPGKFRRERKHLT</sequence>
<evidence type="ECO:0000313" key="5">
    <source>
        <dbReference type="EMBL" id="OPA75186.1"/>
    </source>
</evidence>
<dbReference type="Pfam" id="PF02311">
    <property type="entry name" value="AraC_binding"/>
    <property type="match status" value="1"/>
</dbReference>
<dbReference type="InterPro" id="IPR018060">
    <property type="entry name" value="HTH_AraC"/>
</dbReference>
<evidence type="ECO:0000256" key="3">
    <source>
        <dbReference type="ARBA" id="ARBA00023163"/>
    </source>
</evidence>
<dbReference type="AlphaFoldDB" id="A0A1T2X669"/>
<evidence type="ECO:0000313" key="6">
    <source>
        <dbReference type="Proteomes" id="UP000190188"/>
    </source>
</evidence>
<dbReference type="PANTHER" id="PTHR43280:SF28">
    <property type="entry name" value="HTH-TYPE TRANSCRIPTIONAL ACTIVATOR RHAS"/>
    <property type="match status" value="1"/>
</dbReference>
<organism evidence="5 6">
    <name type="scientific">Paenibacillus selenitireducens</name>
    <dbReference type="NCBI Taxonomy" id="1324314"/>
    <lineage>
        <taxon>Bacteria</taxon>
        <taxon>Bacillati</taxon>
        <taxon>Bacillota</taxon>
        <taxon>Bacilli</taxon>
        <taxon>Bacillales</taxon>
        <taxon>Paenibacillaceae</taxon>
        <taxon>Paenibacillus</taxon>
    </lineage>
</organism>
<comment type="caution">
    <text evidence="5">The sequence shown here is derived from an EMBL/GenBank/DDBJ whole genome shotgun (WGS) entry which is preliminary data.</text>
</comment>
<keyword evidence="6" id="KW-1185">Reference proteome</keyword>
<dbReference type="InterPro" id="IPR003313">
    <property type="entry name" value="AraC-bd"/>
</dbReference>
<evidence type="ECO:0000256" key="1">
    <source>
        <dbReference type="ARBA" id="ARBA00023015"/>
    </source>
</evidence>
<dbReference type="InterPro" id="IPR014710">
    <property type="entry name" value="RmlC-like_jellyroll"/>
</dbReference>
<dbReference type="SUPFAM" id="SSF46689">
    <property type="entry name" value="Homeodomain-like"/>
    <property type="match status" value="2"/>
</dbReference>
<dbReference type="Proteomes" id="UP000190188">
    <property type="component" value="Unassembled WGS sequence"/>
</dbReference>
<keyword evidence="3" id="KW-0804">Transcription</keyword>
<dbReference type="PROSITE" id="PS01124">
    <property type="entry name" value="HTH_ARAC_FAMILY_2"/>
    <property type="match status" value="1"/>
</dbReference>
<dbReference type="RefSeq" id="WP_078501259.1">
    <property type="nucleotide sequence ID" value="NZ_MSZX01000009.1"/>
</dbReference>
<feature type="domain" description="HTH araC/xylS-type" evidence="4">
    <location>
        <begin position="189"/>
        <end position="287"/>
    </location>
</feature>
<keyword evidence="2" id="KW-0238">DNA-binding</keyword>
<name>A0A1T2X669_9BACL</name>
<dbReference type="EMBL" id="MSZX01000009">
    <property type="protein sequence ID" value="OPA75186.1"/>
    <property type="molecule type" value="Genomic_DNA"/>
</dbReference>
<dbReference type="PANTHER" id="PTHR43280">
    <property type="entry name" value="ARAC-FAMILY TRANSCRIPTIONAL REGULATOR"/>
    <property type="match status" value="1"/>
</dbReference>
<dbReference type="Gene3D" id="1.10.10.60">
    <property type="entry name" value="Homeodomain-like"/>
    <property type="match status" value="2"/>
</dbReference>
<evidence type="ECO:0000259" key="4">
    <source>
        <dbReference type="PROSITE" id="PS01124"/>
    </source>
</evidence>
<dbReference type="Gene3D" id="2.60.120.10">
    <property type="entry name" value="Jelly Rolls"/>
    <property type="match status" value="1"/>
</dbReference>
<gene>
    <name evidence="5" type="ORF">BVG16_21515</name>
</gene>
<dbReference type="GO" id="GO:0043565">
    <property type="term" value="F:sequence-specific DNA binding"/>
    <property type="evidence" value="ECO:0007669"/>
    <property type="project" value="InterPro"/>
</dbReference>
<proteinExistence type="predicted"/>
<dbReference type="OrthoDB" id="149040at2"/>
<keyword evidence="1" id="KW-0805">Transcription regulation</keyword>